<reference evidence="4 5" key="1">
    <citation type="journal article" date="2016" name="Antonie Van Leeuwenhoek">
        <title>Photobacterium sanguinicancri sp. nov. isolated from marine animals.</title>
        <authorList>
            <person name="Gomez-Gil B."/>
            <person name="Roque A."/>
            <person name="Rotllant G."/>
            <person name="Romalde J.L."/>
            <person name="Doce A."/>
            <person name="Eggermont M."/>
            <person name="Defoirdt T."/>
        </authorList>
    </citation>
    <scope>NUCLEOTIDE SEQUENCE [LARGE SCALE GENOMIC DNA]</scope>
    <source>
        <strain evidence="4 5">CAIM 1827</strain>
    </source>
</reference>
<dbReference type="Proteomes" id="UP000215999">
    <property type="component" value="Unassembled WGS sequence"/>
</dbReference>
<sequence>MANGLAIQRENLESYLAEFLSINSQVSLHDRVPTGSQEKFFFIMPGKEIATVILYYKTTGLTTITYKTGKNHDLGLLFHDFLVAKCDCRDSEPVNLVLKGISNENVETLISDLKEQADESDKVFDITVHHPTTQCTKYDICSNQYKDTISINYYPSTCTLQIQGRALFCYRNITYLLSILLDQGSLLAVIERKSVDDKTILHEEIASEYIQRIIPNAYDRMDDTYKSLLISSYCVKLAAPKLPEYSMLVYADLRVLEGVIKETLMEHGLFTSSDKLDIGYYFKFDNGTELKTEHTTNFLDSKSIDALEQCYHYYRRNRHSLFHMEENGYEARTTDTLGEVMQISNHIASLIDAMYANCNKL</sequence>
<proteinExistence type="predicted"/>
<accession>A0ABX4FUE1</accession>
<comment type="caution">
    <text evidence="4">The sequence shown here is derived from an EMBL/GenBank/DDBJ whole genome shotgun (WGS) entry which is preliminary data.</text>
</comment>
<evidence type="ECO:0008006" key="6">
    <source>
        <dbReference type="Google" id="ProtNLM"/>
    </source>
</evidence>
<evidence type="ECO:0000313" key="5">
    <source>
        <dbReference type="Proteomes" id="UP000215999"/>
    </source>
</evidence>
<dbReference type="Gene3D" id="3.30.310.240">
    <property type="entry name" value="Bacterial toxin RNase RnlA/LsoA, N-terminal domain"/>
    <property type="match status" value="1"/>
</dbReference>
<evidence type="ECO:0000259" key="1">
    <source>
        <dbReference type="Pfam" id="PF15935"/>
    </source>
</evidence>
<protein>
    <recommendedName>
        <fullName evidence="6">Bacterial toxin RNase RnlA/LsoA DBD domain-containing protein</fullName>
    </recommendedName>
</protein>
<dbReference type="Gene3D" id="6.10.250.2650">
    <property type="match status" value="1"/>
</dbReference>
<keyword evidence="5" id="KW-1185">Reference proteome</keyword>
<dbReference type="EMBL" id="NOIF01000149">
    <property type="protein sequence ID" value="OZS42487.1"/>
    <property type="molecule type" value="Genomic_DNA"/>
</dbReference>
<dbReference type="RefSeq" id="WP_094958130.1">
    <property type="nucleotide sequence ID" value="NZ_NOIF01000149.1"/>
</dbReference>
<dbReference type="Pfam" id="PF19034">
    <property type="entry name" value="RnlA-toxin_DBD"/>
    <property type="match status" value="1"/>
</dbReference>
<evidence type="ECO:0000259" key="3">
    <source>
        <dbReference type="Pfam" id="PF19417"/>
    </source>
</evidence>
<dbReference type="Gene3D" id="3.30.160.690">
    <property type="entry name" value="Bacterial toxin RNase RnlA/LsoA, N repeated domain"/>
    <property type="match status" value="1"/>
</dbReference>
<name>A0ABX4FUE1_9GAMM</name>
<organism evidence="4 5">
    <name type="scientific">Photobacterium sanguinicancri</name>
    <dbReference type="NCBI Taxonomy" id="875932"/>
    <lineage>
        <taxon>Bacteria</taxon>
        <taxon>Pseudomonadati</taxon>
        <taxon>Pseudomonadota</taxon>
        <taxon>Gammaproteobacteria</taxon>
        <taxon>Vibrionales</taxon>
        <taxon>Vibrionaceae</taxon>
        <taxon>Photobacterium</taxon>
    </lineage>
</organism>
<dbReference type="InterPro" id="IPR031845">
    <property type="entry name" value="RnlA_toxin_NRD"/>
</dbReference>
<dbReference type="InterPro" id="IPR043994">
    <property type="entry name" value="RnlA/LsoA-toxin_DBD"/>
</dbReference>
<evidence type="ECO:0000259" key="2">
    <source>
        <dbReference type="Pfam" id="PF19034"/>
    </source>
</evidence>
<gene>
    <name evidence="4" type="ORF">ASV53_18195</name>
</gene>
<feature type="domain" description="Bacterial toxin RNase RnlA/LsoA N-terminal" evidence="3">
    <location>
        <begin position="3"/>
        <end position="82"/>
    </location>
</feature>
<feature type="domain" description="Bacterial toxin RNase RnlA/LsoA DBD" evidence="2">
    <location>
        <begin position="202"/>
        <end position="325"/>
    </location>
</feature>
<dbReference type="Pfam" id="PF19417">
    <property type="entry name" value="RnlA_toxin_N"/>
    <property type="match status" value="1"/>
</dbReference>
<dbReference type="InterPro" id="IPR045837">
    <property type="entry name" value="RnlA_toxin_N"/>
</dbReference>
<dbReference type="Pfam" id="PF15935">
    <property type="entry name" value="RnlA_toxin"/>
    <property type="match status" value="1"/>
</dbReference>
<dbReference type="Gene3D" id="1.10.8.1130">
    <property type="entry name" value="Bacterial toxin RNase RnlA/LsoA, C-terminal Dmd-binding domain"/>
    <property type="match status" value="1"/>
</dbReference>
<feature type="domain" description="Bacterial toxin RNase RnlA/LsoA N-terminal repeated" evidence="1">
    <location>
        <begin position="94"/>
        <end position="182"/>
    </location>
</feature>
<evidence type="ECO:0000313" key="4">
    <source>
        <dbReference type="EMBL" id="OZS42487.1"/>
    </source>
</evidence>